<dbReference type="SUPFAM" id="SSF56399">
    <property type="entry name" value="ADP-ribosylation"/>
    <property type="match status" value="1"/>
</dbReference>
<evidence type="ECO:0000259" key="4">
    <source>
        <dbReference type="Pfam" id="PF13676"/>
    </source>
</evidence>
<dbReference type="InterPro" id="IPR035897">
    <property type="entry name" value="Toll_tir_struct_dom_sf"/>
</dbReference>
<evidence type="ECO:0000313" key="6">
    <source>
        <dbReference type="EMBL" id="CAF1209897.1"/>
    </source>
</evidence>
<dbReference type="Gene3D" id="1.25.40.20">
    <property type="entry name" value="Ankyrin repeat-containing domain"/>
    <property type="match status" value="1"/>
</dbReference>
<dbReference type="GO" id="GO:0004842">
    <property type="term" value="F:ubiquitin-protein transferase activity"/>
    <property type="evidence" value="ECO:0007669"/>
    <property type="project" value="TreeGrafter"/>
</dbReference>
<dbReference type="Pfam" id="PF13676">
    <property type="entry name" value="TIR_2"/>
    <property type="match status" value="1"/>
</dbReference>
<organism evidence="5 7">
    <name type="scientific">Adineta steineri</name>
    <dbReference type="NCBI Taxonomy" id="433720"/>
    <lineage>
        <taxon>Eukaryota</taxon>
        <taxon>Metazoa</taxon>
        <taxon>Spiralia</taxon>
        <taxon>Gnathifera</taxon>
        <taxon>Rotifera</taxon>
        <taxon>Eurotatoria</taxon>
        <taxon>Bdelloidea</taxon>
        <taxon>Adinetida</taxon>
        <taxon>Adinetidae</taxon>
        <taxon>Adineta</taxon>
    </lineage>
</organism>
<comment type="caution">
    <text evidence="5">The sequence shown here is derived from an EMBL/GenBank/DDBJ whole genome shotgun (WGS) entry which is preliminary data.</text>
</comment>
<evidence type="ECO:0000256" key="2">
    <source>
        <dbReference type="ARBA" id="ARBA00023043"/>
    </source>
</evidence>
<dbReference type="Proteomes" id="UP000663832">
    <property type="component" value="Unassembled WGS sequence"/>
</dbReference>
<dbReference type="EMBL" id="CAJNOM010000043">
    <property type="protein sequence ID" value="CAF0901389.1"/>
    <property type="molecule type" value="Genomic_DNA"/>
</dbReference>
<evidence type="ECO:0000256" key="3">
    <source>
        <dbReference type="PROSITE-ProRule" id="PRU00023"/>
    </source>
</evidence>
<dbReference type="PROSITE" id="PS50088">
    <property type="entry name" value="ANK_REPEAT"/>
    <property type="match status" value="1"/>
</dbReference>
<evidence type="ECO:0000256" key="1">
    <source>
        <dbReference type="ARBA" id="ARBA00022737"/>
    </source>
</evidence>
<dbReference type="PANTHER" id="PTHR24171">
    <property type="entry name" value="ANKYRIN REPEAT DOMAIN-CONTAINING PROTEIN 39-RELATED"/>
    <property type="match status" value="1"/>
</dbReference>
<dbReference type="InterPro" id="IPR000157">
    <property type="entry name" value="TIR_dom"/>
</dbReference>
<evidence type="ECO:0000313" key="5">
    <source>
        <dbReference type="EMBL" id="CAF0901389.1"/>
    </source>
</evidence>
<feature type="domain" description="TIR" evidence="4">
    <location>
        <begin position="571"/>
        <end position="663"/>
    </location>
</feature>
<dbReference type="Gene3D" id="3.90.176.10">
    <property type="entry name" value="Toxin ADP-ribosyltransferase, Chain A, domain 1"/>
    <property type="match status" value="1"/>
</dbReference>
<dbReference type="AlphaFoldDB" id="A0A813ZQX4"/>
<evidence type="ECO:0000313" key="7">
    <source>
        <dbReference type="Proteomes" id="UP000663832"/>
    </source>
</evidence>
<dbReference type="InterPro" id="IPR036770">
    <property type="entry name" value="Ankyrin_rpt-contain_sf"/>
</dbReference>
<dbReference type="EMBL" id="CAJNOI010000251">
    <property type="protein sequence ID" value="CAF1209897.1"/>
    <property type="molecule type" value="Genomic_DNA"/>
</dbReference>
<dbReference type="SUPFAM" id="SSF48403">
    <property type="entry name" value="Ankyrin repeat"/>
    <property type="match status" value="1"/>
</dbReference>
<protein>
    <recommendedName>
        <fullName evidence="4">TIR domain-containing protein</fullName>
    </recommendedName>
</protein>
<keyword evidence="1" id="KW-0677">Repeat</keyword>
<gene>
    <name evidence="6" type="ORF">BJG266_LOCUS27380</name>
    <name evidence="5" type="ORF">QVE165_LOCUS9495</name>
</gene>
<dbReference type="PANTHER" id="PTHR24171:SF8">
    <property type="entry name" value="BRCA1-ASSOCIATED RING DOMAIN PROTEIN 1"/>
    <property type="match status" value="1"/>
</dbReference>
<keyword evidence="2 3" id="KW-0040">ANK repeat</keyword>
<dbReference type="InterPro" id="IPR002110">
    <property type="entry name" value="Ankyrin_rpt"/>
</dbReference>
<feature type="repeat" description="ANK" evidence="3">
    <location>
        <begin position="757"/>
        <end position="789"/>
    </location>
</feature>
<name>A0A813ZQX4_9BILA</name>
<dbReference type="GO" id="GO:0085020">
    <property type="term" value="P:protein K6-linked ubiquitination"/>
    <property type="evidence" value="ECO:0007669"/>
    <property type="project" value="TreeGrafter"/>
</dbReference>
<dbReference type="GO" id="GO:0007165">
    <property type="term" value="P:signal transduction"/>
    <property type="evidence" value="ECO:0007669"/>
    <property type="project" value="InterPro"/>
</dbReference>
<accession>A0A813ZQX4</accession>
<proteinExistence type="predicted"/>
<dbReference type="OrthoDB" id="10035985at2759"/>
<dbReference type="Proteomes" id="UP000663877">
    <property type="component" value="Unassembled WGS sequence"/>
</dbReference>
<dbReference type="SMART" id="SM00248">
    <property type="entry name" value="ANK"/>
    <property type="match status" value="1"/>
</dbReference>
<dbReference type="SUPFAM" id="SSF52200">
    <property type="entry name" value="Toll/Interleukin receptor TIR domain"/>
    <property type="match status" value="1"/>
</dbReference>
<dbReference type="GO" id="GO:0070531">
    <property type="term" value="C:BRCA1-A complex"/>
    <property type="evidence" value="ECO:0007669"/>
    <property type="project" value="TreeGrafter"/>
</dbReference>
<dbReference type="GO" id="GO:0031436">
    <property type="term" value="C:BRCA1-BARD1 complex"/>
    <property type="evidence" value="ECO:0007669"/>
    <property type="project" value="TreeGrafter"/>
</dbReference>
<dbReference type="Pfam" id="PF00023">
    <property type="entry name" value="Ank"/>
    <property type="match status" value="1"/>
</dbReference>
<keyword evidence="7" id="KW-1185">Reference proteome</keyword>
<sequence length="1086" mass="128370">MDETNKKLIELLDINNLPTFDVFQQTKEIVRPIDTDTLDKLNTFVIECLQLPMDKILLILRKRTENILLTIENFAWIIWNQFNLQQQINEKEFKFLENLGQLNRTMVDLDIDEHDRKCYCMIQYVIAPLILKKSFMKIFESIIEKLHVDSSSVQYNLPMLNVISLWLDTISHLHYFLRMRIRNLKDQQDPLTQIITTIIMNPIYQQYTEKHCSTYMEMKSIEQFYISSCSFYYAFISDLRNWLDIVEPLLYYSRKFVIFHVRSITDEWQSNILNCMKSSVSLITQYYEYIYSDCRTIDKPPAWRTNIHFDNDDEYITSIIIILNNKCIQEKLLFTWSNDETIIIDMIITYLLTLITCPDQIRCVVLHLLRTTNSINTIYLLILRKNLYESLQSHLFTLLSIVLHDTLIYELNIANQLAFLYFTRIETTLTRLKQRKDDIEQENMKTYLSDFLNLLANDIIQQEIIKLNKLELFIELENKLYSTEKYEIIWTLSFHPSVKLSIKNTSFLLSLRNECQSNHNPNSFYIDQAVWGILWNLGDHQGLTRLRKQYNKEHRYEERVKNCISITNFNVMINYHASDFDQVDILTKKLRGYGIRPLLNELSGKGHAGTRNVMIDTMEAIGNIRHFIICLSEKCVRSNFCKAILTYVHKKQLILIPVIVQYKYTILEDWLYFIVGSLSIIYFEDEEMIAQLIHRIKDYDNNITVEYDNQLLLSHDDNIVEDCFHDLYTDCKNNELEKIQSYISKLAIRHINKQQSNGSTPLHVAAYYGHHEIVKLLLTHGAWRSIRNKLNLTACEEARTEKIRQLFLRNNDNYYFITDRNEDNMLEWTIMYDEIQTQRRLFRQQFLGDANLSLDYQRILNRFQKHYLQKIPLESKLRSSLNCYFTMAAEENDLRYVLSAYTSATIFHKILNKDLATYALHYFDSTLNKTQDYALSNCIIDLIALLIHSNGLDSYYCLDTLTSYRGMLMTRDNLKQYSVGSQIMNVSFISTSKSKEIAQIFAGEGAADSLRQTPEHTPIHLSTLCRYQTKNHRTALQLECLSEIPDEQEILILPFSAYEIVSIRKYDEKKNNGIMIEIELEECDEA</sequence>
<reference evidence="5" key="1">
    <citation type="submission" date="2021-02" db="EMBL/GenBank/DDBJ databases">
        <authorList>
            <person name="Nowell W R."/>
        </authorList>
    </citation>
    <scope>NUCLEOTIDE SEQUENCE</scope>
</reference>
<dbReference type="PROSITE" id="PS50297">
    <property type="entry name" value="ANK_REP_REGION"/>
    <property type="match status" value="1"/>
</dbReference>
<dbReference type="Gene3D" id="3.40.50.10140">
    <property type="entry name" value="Toll/interleukin-1 receptor homology (TIR) domain"/>
    <property type="match status" value="1"/>
</dbReference>